<feature type="transmembrane region" description="Helical" evidence="5">
    <location>
        <begin position="12"/>
        <end position="41"/>
    </location>
</feature>
<feature type="domain" description="G-protein coupled receptors family 1 profile" evidence="6">
    <location>
        <begin position="31"/>
        <end position="101"/>
    </location>
</feature>
<reference evidence="7" key="1">
    <citation type="submission" date="2023-01" db="EMBL/GenBank/DDBJ databases">
        <title>Genome assembly of the deep-sea coral Lophelia pertusa.</title>
        <authorList>
            <person name="Herrera S."/>
            <person name="Cordes E."/>
        </authorList>
    </citation>
    <scope>NUCLEOTIDE SEQUENCE</scope>
    <source>
        <strain evidence="7">USNM1676648</strain>
        <tissue evidence="7">Polyp</tissue>
    </source>
</reference>
<keyword evidence="3 5" id="KW-1133">Transmembrane helix</keyword>
<evidence type="ECO:0000256" key="4">
    <source>
        <dbReference type="ARBA" id="ARBA00023136"/>
    </source>
</evidence>
<evidence type="ECO:0000256" key="5">
    <source>
        <dbReference type="SAM" id="Phobius"/>
    </source>
</evidence>
<comment type="subcellular location">
    <subcellularLocation>
        <location evidence="1">Membrane</location>
    </subcellularLocation>
</comment>
<dbReference type="InterPro" id="IPR017452">
    <property type="entry name" value="GPCR_Rhodpsn_7TM"/>
</dbReference>
<sequence>MSDAAYSSSLILFFFSFAIVDFILATLTVCGNLLLLTTIVFDPLRCLRTPSTYFIANLAFSDLLIGLLIGYGHALIEYFLYVDGTKPYWISVVINIGGEQL</sequence>
<dbReference type="PROSITE" id="PS50262">
    <property type="entry name" value="G_PROTEIN_RECEP_F1_2"/>
    <property type="match status" value="1"/>
</dbReference>
<protein>
    <recommendedName>
        <fullName evidence="6">G-protein coupled receptors family 1 profile domain-containing protein</fullName>
    </recommendedName>
</protein>
<evidence type="ECO:0000256" key="2">
    <source>
        <dbReference type="ARBA" id="ARBA00022692"/>
    </source>
</evidence>
<dbReference type="SUPFAM" id="SSF81321">
    <property type="entry name" value="Family A G protein-coupled receptor-like"/>
    <property type="match status" value="1"/>
</dbReference>
<organism evidence="7 8">
    <name type="scientific">Desmophyllum pertusum</name>
    <dbReference type="NCBI Taxonomy" id="174260"/>
    <lineage>
        <taxon>Eukaryota</taxon>
        <taxon>Metazoa</taxon>
        <taxon>Cnidaria</taxon>
        <taxon>Anthozoa</taxon>
        <taxon>Hexacorallia</taxon>
        <taxon>Scleractinia</taxon>
        <taxon>Caryophylliina</taxon>
        <taxon>Caryophylliidae</taxon>
        <taxon>Desmophyllum</taxon>
    </lineage>
</organism>
<comment type="caution">
    <text evidence="7">The sequence shown here is derived from an EMBL/GenBank/DDBJ whole genome shotgun (WGS) entry which is preliminary data.</text>
</comment>
<dbReference type="InterPro" id="IPR000276">
    <property type="entry name" value="GPCR_Rhodpsn"/>
</dbReference>
<dbReference type="Proteomes" id="UP001163046">
    <property type="component" value="Unassembled WGS sequence"/>
</dbReference>
<evidence type="ECO:0000259" key="6">
    <source>
        <dbReference type="PROSITE" id="PS50262"/>
    </source>
</evidence>
<keyword evidence="4 5" id="KW-0472">Membrane</keyword>
<feature type="transmembrane region" description="Helical" evidence="5">
    <location>
        <begin position="53"/>
        <end position="76"/>
    </location>
</feature>
<dbReference type="AlphaFoldDB" id="A0A9W9YBZ8"/>
<dbReference type="GO" id="GO:0016020">
    <property type="term" value="C:membrane"/>
    <property type="evidence" value="ECO:0007669"/>
    <property type="project" value="UniProtKB-SubCell"/>
</dbReference>
<name>A0A9W9YBZ8_9CNID</name>
<evidence type="ECO:0000256" key="1">
    <source>
        <dbReference type="ARBA" id="ARBA00004370"/>
    </source>
</evidence>
<dbReference type="OrthoDB" id="5985081at2759"/>
<dbReference type="EMBL" id="MU827788">
    <property type="protein sequence ID" value="KAJ7331649.1"/>
    <property type="molecule type" value="Genomic_DNA"/>
</dbReference>
<evidence type="ECO:0000313" key="8">
    <source>
        <dbReference type="Proteomes" id="UP001163046"/>
    </source>
</evidence>
<accession>A0A9W9YBZ8</accession>
<proteinExistence type="predicted"/>
<evidence type="ECO:0000256" key="3">
    <source>
        <dbReference type="ARBA" id="ARBA00022989"/>
    </source>
</evidence>
<evidence type="ECO:0000313" key="7">
    <source>
        <dbReference type="EMBL" id="KAJ7331649.1"/>
    </source>
</evidence>
<dbReference type="PRINTS" id="PR00237">
    <property type="entry name" value="GPCRRHODOPSN"/>
</dbReference>
<gene>
    <name evidence="7" type="ORF">OS493_019241</name>
</gene>
<keyword evidence="2 5" id="KW-0812">Transmembrane</keyword>
<dbReference type="Gene3D" id="1.20.1070.10">
    <property type="entry name" value="Rhodopsin 7-helix transmembrane proteins"/>
    <property type="match status" value="1"/>
</dbReference>
<keyword evidence="8" id="KW-1185">Reference proteome</keyword>
<dbReference type="GO" id="GO:0004930">
    <property type="term" value="F:G protein-coupled receptor activity"/>
    <property type="evidence" value="ECO:0007669"/>
    <property type="project" value="InterPro"/>
</dbReference>